<evidence type="ECO:0000256" key="3">
    <source>
        <dbReference type="ARBA" id="ARBA00039140"/>
    </source>
</evidence>
<dbReference type="Proteomes" id="UP000552700">
    <property type="component" value="Unassembled WGS sequence"/>
</dbReference>
<dbReference type="SMART" id="SM00448">
    <property type="entry name" value="REC"/>
    <property type="match status" value="1"/>
</dbReference>
<gene>
    <name evidence="9" type="ORF">FHS92_000024</name>
</gene>
<dbReference type="InterPro" id="IPR011006">
    <property type="entry name" value="CheY-like_superfamily"/>
</dbReference>
<dbReference type="InterPro" id="IPR000673">
    <property type="entry name" value="Sig_transdc_resp-reg_Me-estase"/>
</dbReference>
<dbReference type="SUPFAM" id="SSF52172">
    <property type="entry name" value="CheY-like"/>
    <property type="match status" value="1"/>
</dbReference>
<dbReference type="InterPro" id="IPR008248">
    <property type="entry name" value="CheB-like"/>
</dbReference>
<keyword evidence="6" id="KW-0597">Phosphoprotein</keyword>
<dbReference type="InterPro" id="IPR001789">
    <property type="entry name" value="Sig_transdc_resp-reg_receiver"/>
</dbReference>
<dbReference type="PANTHER" id="PTHR42872">
    <property type="entry name" value="PROTEIN-GLUTAMATE METHYLESTERASE/PROTEIN-GLUTAMINE GLUTAMINASE"/>
    <property type="match status" value="1"/>
</dbReference>
<dbReference type="GO" id="GO:0005737">
    <property type="term" value="C:cytoplasm"/>
    <property type="evidence" value="ECO:0007669"/>
    <property type="project" value="InterPro"/>
</dbReference>
<keyword evidence="10" id="KW-1185">Reference proteome</keyword>
<sequence>MPALRVLVVDDSLVVRSAVEKIFANRSDVVIAAKASNIRVALAYLEDNMVDVILLDHEMPGRNGLDALPDVLKACHGARVIMLSGYCAEGSQNAVQALANGASDVILKPGIGDYRTAFSENLVDRVLRLGARPGKRAQSAVPLHSISPEFQLRCIGIGASTGGIPALSTLLKGAQLKFNVPILLTQHLPTDFMHHFATQLARATDLPVDIARHGERLRNNHVYIAPGGHNLLCVPRGRGGVEAVISDDRDGDMQSLPAVNPMFRSMAESYGSGALGIVLTGMGRDGTDGARAIVNAGGTVIVQDQDSAVIWGMPGSVSKAGLAAAVLPPEQMPAFISQYSRIAA</sequence>
<dbReference type="PANTHER" id="PTHR42872:SF3">
    <property type="entry name" value="PROTEIN-GLUTAMATE METHYLESTERASE_PROTEIN-GLUTAMINE GLUTAMINASE 1"/>
    <property type="match status" value="1"/>
</dbReference>
<evidence type="ECO:0000256" key="5">
    <source>
        <dbReference type="PROSITE-ProRule" id="PRU00050"/>
    </source>
</evidence>
<comment type="catalytic activity">
    <reaction evidence="4">
        <text>[protein]-L-glutamate 5-O-methyl ester + H2O = L-glutamyl-[protein] + methanol + H(+)</text>
        <dbReference type="Rhea" id="RHEA:23236"/>
        <dbReference type="Rhea" id="RHEA-COMP:10208"/>
        <dbReference type="Rhea" id="RHEA-COMP:10311"/>
        <dbReference type="ChEBI" id="CHEBI:15377"/>
        <dbReference type="ChEBI" id="CHEBI:15378"/>
        <dbReference type="ChEBI" id="CHEBI:17790"/>
        <dbReference type="ChEBI" id="CHEBI:29973"/>
        <dbReference type="ChEBI" id="CHEBI:82795"/>
        <dbReference type="EC" id="3.1.1.61"/>
    </reaction>
</comment>
<proteinExistence type="predicted"/>
<dbReference type="EC" id="3.1.1.61" evidence="3"/>
<dbReference type="Gene3D" id="3.40.50.180">
    <property type="entry name" value="Methylesterase CheB, C-terminal domain"/>
    <property type="match status" value="1"/>
</dbReference>
<feature type="active site" evidence="5">
    <location>
        <position position="187"/>
    </location>
</feature>
<keyword evidence="1 5" id="KW-0145">Chemotaxis</keyword>
<evidence type="ECO:0000256" key="2">
    <source>
        <dbReference type="ARBA" id="ARBA00022801"/>
    </source>
</evidence>
<name>A0A841IUF4_9SPHN</name>
<dbReference type="AlphaFoldDB" id="A0A841IUF4"/>
<dbReference type="RefSeq" id="WP_246351704.1">
    <property type="nucleotide sequence ID" value="NZ_JACIJP010000001.1"/>
</dbReference>
<dbReference type="EMBL" id="JACIJP010000001">
    <property type="protein sequence ID" value="MBB6122317.1"/>
    <property type="molecule type" value="Genomic_DNA"/>
</dbReference>
<evidence type="ECO:0000313" key="9">
    <source>
        <dbReference type="EMBL" id="MBB6122317.1"/>
    </source>
</evidence>
<reference evidence="9 10" key="1">
    <citation type="submission" date="2020-08" db="EMBL/GenBank/DDBJ databases">
        <title>Genomic Encyclopedia of Type Strains, Phase IV (KMG-IV): sequencing the most valuable type-strain genomes for metagenomic binning, comparative biology and taxonomic classification.</title>
        <authorList>
            <person name="Goeker M."/>
        </authorList>
    </citation>
    <scope>NUCLEOTIDE SEQUENCE [LARGE SCALE GENOMIC DNA]</scope>
    <source>
        <strain evidence="9 10">DSM 102255</strain>
    </source>
</reference>
<feature type="domain" description="CheB-type methylesterase" evidence="8">
    <location>
        <begin position="148"/>
        <end position="343"/>
    </location>
</feature>
<dbReference type="PROSITE" id="PS50122">
    <property type="entry name" value="CHEB"/>
    <property type="match status" value="1"/>
</dbReference>
<feature type="domain" description="Response regulatory" evidence="7">
    <location>
        <begin position="5"/>
        <end position="123"/>
    </location>
</feature>
<protein>
    <recommendedName>
        <fullName evidence="3">protein-glutamate methylesterase</fullName>
        <ecNumber evidence="3">3.1.1.61</ecNumber>
    </recommendedName>
</protein>
<evidence type="ECO:0000313" key="10">
    <source>
        <dbReference type="Proteomes" id="UP000552700"/>
    </source>
</evidence>
<organism evidence="9 10">
    <name type="scientific">Sphingobium subterraneum</name>
    <dbReference type="NCBI Taxonomy" id="627688"/>
    <lineage>
        <taxon>Bacteria</taxon>
        <taxon>Pseudomonadati</taxon>
        <taxon>Pseudomonadota</taxon>
        <taxon>Alphaproteobacteria</taxon>
        <taxon>Sphingomonadales</taxon>
        <taxon>Sphingomonadaceae</taxon>
        <taxon>Sphingobium</taxon>
    </lineage>
</organism>
<dbReference type="Pfam" id="PF00072">
    <property type="entry name" value="Response_reg"/>
    <property type="match status" value="1"/>
</dbReference>
<evidence type="ECO:0000259" key="7">
    <source>
        <dbReference type="PROSITE" id="PS50110"/>
    </source>
</evidence>
<feature type="active site" evidence="5">
    <location>
        <position position="285"/>
    </location>
</feature>
<feature type="modified residue" description="4-aspartylphosphate" evidence="6">
    <location>
        <position position="56"/>
    </location>
</feature>
<accession>A0A841IUF4</accession>
<keyword evidence="2 5" id="KW-0378">Hydrolase</keyword>
<evidence type="ECO:0000259" key="8">
    <source>
        <dbReference type="PROSITE" id="PS50122"/>
    </source>
</evidence>
<evidence type="ECO:0000256" key="6">
    <source>
        <dbReference type="PROSITE-ProRule" id="PRU00169"/>
    </source>
</evidence>
<dbReference type="SUPFAM" id="SSF52738">
    <property type="entry name" value="Methylesterase CheB, C-terminal domain"/>
    <property type="match status" value="1"/>
</dbReference>
<dbReference type="Gene3D" id="3.40.50.2300">
    <property type="match status" value="1"/>
</dbReference>
<dbReference type="PIRSF" id="PIRSF000876">
    <property type="entry name" value="RR_chemtxs_CheB"/>
    <property type="match status" value="1"/>
</dbReference>
<dbReference type="GO" id="GO:0006935">
    <property type="term" value="P:chemotaxis"/>
    <property type="evidence" value="ECO:0007669"/>
    <property type="project" value="UniProtKB-UniRule"/>
</dbReference>
<dbReference type="Pfam" id="PF01339">
    <property type="entry name" value="CheB_methylest"/>
    <property type="match status" value="1"/>
</dbReference>
<dbReference type="CDD" id="cd16432">
    <property type="entry name" value="CheB_Rec"/>
    <property type="match status" value="1"/>
</dbReference>
<dbReference type="GO" id="GO:0000156">
    <property type="term" value="F:phosphorelay response regulator activity"/>
    <property type="evidence" value="ECO:0007669"/>
    <property type="project" value="InterPro"/>
</dbReference>
<dbReference type="InterPro" id="IPR035909">
    <property type="entry name" value="CheB_C"/>
</dbReference>
<evidence type="ECO:0000256" key="1">
    <source>
        <dbReference type="ARBA" id="ARBA00022500"/>
    </source>
</evidence>
<dbReference type="PROSITE" id="PS50110">
    <property type="entry name" value="RESPONSE_REGULATORY"/>
    <property type="match status" value="1"/>
</dbReference>
<comment type="caution">
    <text evidence="9">The sequence shown here is derived from an EMBL/GenBank/DDBJ whole genome shotgun (WGS) entry which is preliminary data.</text>
</comment>
<feature type="active site" evidence="5">
    <location>
        <position position="160"/>
    </location>
</feature>
<evidence type="ECO:0000256" key="4">
    <source>
        <dbReference type="ARBA" id="ARBA00048267"/>
    </source>
</evidence>
<dbReference type="GO" id="GO:0008984">
    <property type="term" value="F:protein-glutamate methylesterase activity"/>
    <property type="evidence" value="ECO:0007669"/>
    <property type="project" value="UniProtKB-EC"/>
</dbReference>